<gene>
    <name evidence="10" type="ORF">BRLA_c012890</name>
</gene>
<feature type="transmembrane region" description="Helical" evidence="7">
    <location>
        <begin position="177"/>
        <end position="196"/>
    </location>
</feature>
<dbReference type="STRING" id="1042163.BRLA_c012890"/>
<dbReference type="InterPro" id="IPR058533">
    <property type="entry name" value="Cation_efflux_TM"/>
</dbReference>
<keyword evidence="5 7" id="KW-1133">Transmembrane helix</keyword>
<comment type="subcellular location">
    <subcellularLocation>
        <location evidence="1">Membrane</location>
        <topology evidence="1">Multi-pass membrane protein</topology>
    </subcellularLocation>
</comment>
<keyword evidence="6 7" id="KW-0472">Membrane</keyword>
<dbReference type="InterPro" id="IPR027470">
    <property type="entry name" value="Cation_efflux_CTD"/>
</dbReference>
<evidence type="ECO:0000313" key="10">
    <source>
        <dbReference type="EMBL" id="AIG25629.1"/>
    </source>
</evidence>
<dbReference type="Pfam" id="PF16916">
    <property type="entry name" value="ZT_dimer"/>
    <property type="match status" value="1"/>
</dbReference>
<evidence type="ECO:0000313" key="11">
    <source>
        <dbReference type="Proteomes" id="UP000005850"/>
    </source>
</evidence>
<keyword evidence="4 7" id="KW-0812">Transmembrane</keyword>
<evidence type="ECO:0000256" key="1">
    <source>
        <dbReference type="ARBA" id="ARBA00004141"/>
    </source>
</evidence>
<evidence type="ECO:0000256" key="5">
    <source>
        <dbReference type="ARBA" id="ARBA00022989"/>
    </source>
</evidence>
<reference evidence="10 11" key="1">
    <citation type="journal article" date="2011" name="J. Bacteriol.">
        <title>Genome sequence of Brevibacillus laterosporus LMG 15441, a pathogen of invertebrates.</title>
        <authorList>
            <person name="Djukic M."/>
            <person name="Poehlein A."/>
            <person name="Thurmer A."/>
            <person name="Daniel R."/>
        </authorList>
    </citation>
    <scope>NUCLEOTIDE SEQUENCE [LARGE SCALE GENOMIC DNA]</scope>
    <source>
        <strain evidence="10 11">LMG 15441</strain>
    </source>
</reference>
<dbReference type="InterPro" id="IPR027469">
    <property type="entry name" value="Cation_efflux_TMD_sf"/>
</dbReference>
<evidence type="ECO:0000256" key="3">
    <source>
        <dbReference type="ARBA" id="ARBA00022448"/>
    </source>
</evidence>
<dbReference type="GO" id="GO:0016020">
    <property type="term" value="C:membrane"/>
    <property type="evidence" value="ECO:0007669"/>
    <property type="project" value="UniProtKB-SubCell"/>
</dbReference>
<dbReference type="NCBIfam" id="TIGR01297">
    <property type="entry name" value="CDF"/>
    <property type="match status" value="1"/>
</dbReference>
<evidence type="ECO:0000259" key="8">
    <source>
        <dbReference type="Pfam" id="PF01545"/>
    </source>
</evidence>
<dbReference type="PANTHER" id="PTHR43840:SF15">
    <property type="entry name" value="MITOCHONDRIAL METAL TRANSPORTER 1-RELATED"/>
    <property type="match status" value="1"/>
</dbReference>
<dbReference type="SUPFAM" id="SSF161111">
    <property type="entry name" value="Cation efflux protein transmembrane domain-like"/>
    <property type="match status" value="1"/>
</dbReference>
<dbReference type="eggNOG" id="COG0053">
    <property type="taxonomic scope" value="Bacteria"/>
</dbReference>
<feature type="transmembrane region" description="Helical" evidence="7">
    <location>
        <begin position="113"/>
        <end position="134"/>
    </location>
</feature>
<feature type="transmembrane region" description="Helical" evidence="7">
    <location>
        <begin position="155"/>
        <end position="171"/>
    </location>
</feature>
<accession>A0A075R175</accession>
<dbReference type="RefSeq" id="WP_003338341.1">
    <property type="nucleotide sequence ID" value="NZ_CP007806.1"/>
</dbReference>
<dbReference type="AlphaFoldDB" id="A0A075R175"/>
<dbReference type="Pfam" id="PF01545">
    <property type="entry name" value="Cation_efflux"/>
    <property type="match status" value="1"/>
</dbReference>
<proteinExistence type="inferred from homology"/>
<dbReference type="KEGG" id="blr:BRLA_c012890"/>
<sequence>MENRLAKAQFAAWVGIVGNLLLALVKLLVGWVADSRAMVADAVHSASDVIGSVAVLIGLRAAEAPPDQDHPYGHGKAESISAIIVSILLAIVGFEIAYSSYKSLYEPLEPPGMLAVWAALGSMIIKEWMFRYKYHLGKKLNSQSLIANAWEHRSDVYSSFAALIGVGGAILGEKLGVRWTVYLDPIAGIFVSFLVLKTAYHILKESIHSTMDHVLHEEDTLSLRKTVMEVEGVLRIDELWARETGHYQIVDIKVSVDPNITVEDGHRIGKQVKRNLMEKHQDIRNVFVHINPYDEKGKSWDEEPAKTHE</sequence>
<feature type="domain" description="Cation efflux protein transmembrane" evidence="8">
    <location>
        <begin position="13"/>
        <end position="208"/>
    </location>
</feature>
<dbReference type="EMBL" id="CP007806">
    <property type="protein sequence ID" value="AIG25629.1"/>
    <property type="molecule type" value="Genomic_DNA"/>
</dbReference>
<evidence type="ECO:0000256" key="2">
    <source>
        <dbReference type="ARBA" id="ARBA00008114"/>
    </source>
</evidence>
<evidence type="ECO:0000256" key="6">
    <source>
        <dbReference type="ARBA" id="ARBA00023136"/>
    </source>
</evidence>
<feature type="transmembrane region" description="Helical" evidence="7">
    <location>
        <begin position="12"/>
        <end position="33"/>
    </location>
</feature>
<keyword evidence="11" id="KW-1185">Reference proteome</keyword>
<dbReference type="InterPro" id="IPR050291">
    <property type="entry name" value="CDF_Transporter"/>
</dbReference>
<keyword evidence="3" id="KW-0813">Transport</keyword>
<feature type="transmembrane region" description="Helical" evidence="7">
    <location>
        <begin position="80"/>
        <end position="101"/>
    </location>
</feature>
<dbReference type="PANTHER" id="PTHR43840">
    <property type="entry name" value="MITOCHONDRIAL METAL TRANSPORTER 1-RELATED"/>
    <property type="match status" value="1"/>
</dbReference>
<name>A0A075R175_BRELA</name>
<organism evidence="10 11">
    <name type="scientific">Brevibacillus laterosporus LMG 15441</name>
    <dbReference type="NCBI Taxonomy" id="1042163"/>
    <lineage>
        <taxon>Bacteria</taxon>
        <taxon>Bacillati</taxon>
        <taxon>Bacillota</taxon>
        <taxon>Bacilli</taxon>
        <taxon>Bacillales</taxon>
        <taxon>Paenibacillaceae</taxon>
        <taxon>Brevibacillus</taxon>
    </lineage>
</organism>
<evidence type="ECO:0000256" key="7">
    <source>
        <dbReference type="SAM" id="Phobius"/>
    </source>
</evidence>
<dbReference type="HOGENOM" id="CLU_013430_3_6_9"/>
<dbReference type="FunFam" id="1.20.1510.10:FF:000006">
    <property type="entry name" value="Divalent cation efflux transporter"/>
    <property type="match status" value="1"/>
</dbReference>
<dbReference type="InterPro" id="IPR036837">
    <property type="entry name" value="Cation_efflux_CTD_sf"/>
</dbReference>
<protein>
    <submittedName>
        <fullName evidence="10">Putative cation efflux system protein</fullName>
    </submittedName>
</protein>
<evidence type="ECO:0000256" key="4">
    <source>
        <dbReference type="ARBA" id="ARBA00022692"/>
    </source>
</evidence>
<evidence type="ECO:0000259" key="9">
    <source>
        <dbReference type="Pfam" id="PF16916"/>
    </source>
</evidence>
<dbReference type="Proteomes" id="UP000005850">
    <property type="component" value="Chromosome"/>
</dbReference>
<dbReference type="GO" id="GO:0008324">
    <property type="term" value="F:monoatomic cation transmembrane transporter activity"/>
    <property type="evidence" value="ECO:0007669"/>
    <property type="project" value="InterPro"/>
</dbReference>
<dbReference type="Gene3D" id="3.30.70.1350">
    <property type="entry name" value="Cation efflux protein, cytoplasmic domain"/>
    <property type="match status" value="1"/>
</dbReference>
<dbReference type="Gene3D" id="1.20.1510.10">
    <property type="entry name" value="Cation efflux protein transmembrane domain"/>
    <property type="match status" value="1"/>
</dbReference>
<dbReference type="SUPFAM" id="SSF160240">
    <property type="entry name" value="Cation efflux protein cytoplasmic domain-like"/>
    <property type="match status" value="1"/>
</dbReference>
<feature type="domain" description="Cation efflux protein cytoplasmic" evidence="9">
    <location>
        <begin position="216"/>
        <end position="293"/>
    </location>
</feature>
<comment type="similarity">
    <text evidence="2">Belongs to the cation diffusion facilitator (CDF) transporter (TC 2.A.4) family.</text>
</comment>
<dbReference type="InterPro" id="IPR002524">
    <property type="entry name" value="Cation_efflux"/>
</dbReference>